<dbReference type="Gene3D" id="3.40.50.300">
    <property type="entry name" value="P-loop containing nucleotide triphosphate hydrolases"/>
    <property type="match status" value="2"/>
</dbReference>
<dbReference type="SMART" id="SM00382">
    <property type="entry name" value="AAA"/>
    <property type="match status" value="2"/>
</dbReference>
<dbReference type="GeneID" id="64019140"/>
<evidence type="ECO:0000313" key="5">
    <source>
        <dbReference type="Proteomes" id="UP000235073"/>
    </source>
</evidence>
<dbReference type="InterPro" id="IPR017871">
    <property type="entry name" value="ABC_transporter-like_CS"/>
</dbReference>
<protein>
    <submittedName>
        <fullName evidence="4">ABC transporter ATP-binding protein</fullName>
    </submittedName>
</protein>
<accession>A0A2I1YHR6</accession>
<reference evidence="4 5" key="1">
    <citation type="submission" date="2017-12" db="EMBL/GenBank/DDBJ databases">
        <title>Phylogenetic diversity of female urinary microbiome.</title>
        <authorList>
            <person name="Thomas-White K."/>
            <person name="Wolfe A.J."/>
        </authorList>
    </citation>
    <scope>NUCLEOTIDE SEQUENCE [LARGE SCALE GENOMIC DNA]</scope>
    <source>
        <strain evidence="4 5">UMB0733</strain>
    </source>
</reference>
<sequence length="500" mass="57347">MLQINHLTITHLKDLTQLISDLNVIVNSGDKLAIIGEEGTGKSTLLKAILSPQLMTNYCILEGKIDNHFPKIGYLPQALSQKQEKMTVSEFLYDNLDYVSFDFNAFYQMAARLDLDIQFLENRNQSLKSLSGGEKLKLQLAKLVGETNDLLLLDEPSSDLDAQAINTLQAFIQSSDKTIIFISHDEALLEKTATAILHLELIKRRQVARASYFSESYTDYMTYRHKAYTKQLEQAKNDRRIKAKRDAKIQRLHQAAEYNVRNTHDSTMGRLAAKKMKNVLSLEKRYAKEEEEKMVNFPEEMDSIKLFFDDIIPLDNKKKLLSWDNHDLSTGQKVSLTILGQDKLVITGRNGIGKTRLLTQIYQELDKNHFSIGYMPQDYDSVFSKEMTALTFLTQVSDSEKARTLLASLQFTRQEIEHSVLELSGGQKAKLFLARMVLAQNHILILDEPTRHFSPTSQPLIRELLRNFNGCIISVSHDRKFIDDIANLRYQLTDKELQKY</sequence>
<evidence type="ECO:0000313" key="4">
    <source>
        <dbReference type="EMBL" id="PLA54427.1"/>
    </source>
</evidence>
<dbReference type="RefSeq" id="WP_003065499.1">
    <property type="nucleotide sequence ID" value="NZ_PKIB01000002.1"/>
</dbReference>
<dbReference type="GO" id="GO:0016887">
    <property type="term" value="F:ATP hydrolysis activity"/>
    <property type="evidence" value="ECO:0007669"/>
    <property type="project" value="InterPro"/>
</dbReference>
<dbReference type="PANTHER" id="PTHR42855">
    <property type="entry name" value="ABC TRANSPORTER ATP-BINDING SUBUNIT"/>
    <property type="match status" value="1"/>
</dbReference>
<dbReference type="Pfam" id="PF00005">
    <property type="entry name" value="ABC_tran"/>
    <property type="match status" value="2"/>
</dbReference>
<dbReference type="InterPro" id="IPR003593">
    <property type="entry name" value="AAA+_ATPase"/>
</dbReference>
<feature type="domain" description="ABC transporter" evidence="3">
    <location>
        <begin position="2"/>
        <end position="229"/>
    </location>
</feature>
<name>A0A2I1YHR6_STRMC</name>
<evidence type="ECO:0000259" key="3">
    <source>
        <dbReference type="PROSITE" id="PS50893"/>
    </source>
</evidence>
<dbReference type="AlphaFoldDB" id="A0A2I1YHR6"/>
<dbReference type="SUPFAM" id="SSF52540">
    <property type="entry name" value="P-loop containing nucleoside triphosphate hydrolases"/>
    <property type="match status" value="2"/>
</dbReference>
<keyword evidence="2 4" id="KW-0067">ATP-binding</keyword>
<comment type="caution">
    <text evidence="4">The sequence shown here is derived from an EMBL/GenBank/DDBJ whole genome shotgun (WGS) entry which is preliminary data.</text>
</comment>
<gene>
    <name evidence="4" type="ORF">CYK21_04165</name>
</gene>
<dbReference type="InterPro" id="IPR003439">
    <property type="entry name" value="ABC_transporter-like_ATP-bd"/>
</dbReference>
<evidence type="ECO:0000256" key="1">
    <source>
        <dbReference type="ARBA" id="ARBA00022741"/>
    </source>
</evidence>
<dbReference type="Proteomes" id="UP000235073">
    <property type="component" value="Unassembled WGS sequence"/>
</dbReference>
<dbReference type="PANTHER" id="PTHR42855:SF2">
    <property type="entry name" value="DRUG RESISTANCE ABC TRANSPORTER,ATP-BINDING PROTEIN"/>
    <property type="match status" value="1"/>
</dbReference>
<dbReference type="InterPro" id="IPR051309">
    <property type="entry name" value="ABCF_ATPase"/>
</dbReference>
<keyword evidence="1" id="KW-0547">Nucleotide-binding</keyword>
<dbReference type="EMBL" id="PKIB01000002">
    <property type="protein sequence ID" value="PLA54427.1"/>
    <property type="molecule type" value="Genomic_DNA"/>
</dbReference>
<proteinExistence type="predicted"/>
<dbReference type="GO" id="GO:0005524">
    <property type="term" value="F:ATP binding"/>
    <property type="evidence" value="ECO:0007669"/>
    <property type="project" value="UniProtKB-KW"/>
</dbReference>
<dbReference type="PROSITE" id="PS50893">
    <property type="entry name" value="ABC_TRANSPORTER_2"/>
    <property type="match status" value="1"/>
</dbReference>
<dbReference type="PROSITE" id="PS00211">
    <property type="entry name" value="ABC_TRANSPORTER_1"/>
    <property type="match status" value="1"/>
</dbReference>
<dbReference type="InterPro" id="IPR027417">
    <property type="entry name" value="P-loop_NTPase"/>
</dbReference>
<organism evidence="4 5">
    <name type="scientific">Streptococcus macedonicus</name>
    <name type="common">Streptococcus gallolyticus macedonicus</name>
    <dbReference type="NCBI Taxonomy" id="59310"/>
    <lineage>
        <taxon>Bacteria</taxon>
        <taxon>Bacillati</taxon>
        <taxon>Bacillota</taxon>
        <taxon>Bacilli</taxon>
        <taxon>Lactobacillales</taxon>
        <taxon>Streptococcaceae</taxon>
        <taxon>Streptococcus</taxon>
    </lineage>
</organism>
<evidence type="ECO:0000256" key="2">
    <source>
        <dbReference type="ARBA" id="ARBA00022840"/>
    </source>
</evidence>